<dbReference type="Proteomes" id="UP000292402">
    <property type="component" value="Unassembled WGS sequence"/>
</dbReference>
<gene>
    <name evidence="1" type="ORF">AA0114_g5643</name>
</gene>
<dbReference type="EMBL" id="PDXA01000016">
    <property type="protein sequence ID" value="RYN51288.1"/>
    <property type="molecule type" value="Genomic_DNA"/>
</dbReference>
<accession>A0A4Q4MGW6</accession>
<proteinExistence type="predicted"/>
<comment type="caution">
    <text evidence="1">The sequence shown here is derived from an EMBL/GenBank/DDBJ whole genome shotgun (WGS) entry which is preliminary data.</text>
</comment>
<reference evidence="2" key="1">
    <citation type="journal article" date="2019" name="bioRxiv">
        <title>Genomics, evolutionary history and diagnostics of the Alternaria alternata species group including apple and Asian pear pathotypes.</title>
        <authorList>
            <person name="Armitage A.D."/>
            <person name="Cockerton H.M."/>
            <person name="Sreenivasaprasad S."/>
            <person name="Woodhall J.W."/>
            <person name="Lane C.R."/>
            <person name="Harrison R.J."/>
            <person name="Clarkson J.P."/>
        </authorList>
    </citation>
    <scope>NUCLEOTIDE SEQUENCE [LARGE SCALE GENOMIC DNA]</scope>
    <source>
        <strain evidence="2">FERA 1082</strain>
    </source>
</reference>
<sequence length="399" mass="44716">MPDDNRLHQLPGSLGSYDLFSVEACSSHLPKNISESGGLFFPMWQREAMWLNFKPKQHKWAVRVFIGHINTISGRAIEETTDKNAEEKQQDYIVIPGQRWLDGICVAPGVVRQFVAMPLGSGYTVEGQKTSKEQHGGLQFEITPELLPKRRLWSFSKDKYIVKSARGFSSDLDEMKTPEQLGRDIGDVLRSYPTDSTYEVPLKAKHLAEPGTDIKCKAIGRLSHLFTYCSGGEFAKVATPIEGFPTIESPSYGFEKEVVTHNTNKELETNDARDISAMGLAAGGKLIQDIYKDPYPATLWNHTAARILYVHMLDPVSCEKLTHIVPRPPPMDVKAYAEASGQFFVIEEKVDERLDGGDFNNMKSVSQMDQQVGISTEPEFDPTKPKMCTTCELRLCDCM</sequence>
<dbReference type="AlphaFoldDB" id="A0A4Q4MGW6"/>
<evidence type="ECO:0000313" key="2">
    <source>
        <dbReference type="Proteomes" id="UP000292402"/>
    </source>
</evidence>
<name>A0A4Q4MGW6_9PLEO</name>
<protein>
    <submittedName>
        <fullName evidence="1">Uncharacterized protein</fullName>
    </submittedName>
</protein>
<organism evidence="1 2">
    <name type="scientific">Alternaria tenuissima</name>
    <dbReference type="NCBI Taxonomy" id="119927"/>
    <lineage>
        <taxon>Eukaryota</taxon>
        <taxon>Fungi</taxon>
        <taxon>Dikarya</taxon>
        <taxon>Ascomycota</taxon>
        <taxon>Pezizomycotina</taxon>
        <taxon>Dothideomycetes</taxon>
        <taxon>Pleosporomycetidae</taxon>
        <taxon>Pleosporales</taxon>
        <taxon>Pleosporineae</taxon>
        <taxon>Pleosporaceae</taxon>
        <taxon>Alternaria</taxon>
        <taxon>Alternaria sect. Alternaria</taxon>
        <taxon>Alternaria alternata complex</taxon>
    </lineage>
</organism>
<evidence type="ECO:0000313" key="1">
    <source>
        <dbReference type="EMBL" id="RYN51288.1"/>
    </source>
</evidence>